<dbReference type="EMBL" id="JALJOT010000017">
    <property type="protein sequence ID" value="KAK9901529.1"/>
    <property type="molecule type" value="Genomic_DNA"/>
</dbReference>
<organism evidence="4 5">
    <name type="scientific">Coccomyxa subellipsoidea</name>
    <dbReference type="NCBI Taxonomy" id="248742"/>
    <lineage>
        <taxon>Eukaryota</taxon>
        <taxon>Viridiplantae</taxon>
        <taxon>Chlorophyta</taxon>
        <taxon>core chlorophytes</taxon>
        <taxon>Trebouxiophyceae</taxon>
        <taxon>Trebouxiophyceae incertae sedis</taxon>
        <taxon>Coccomyxaceae</taxon>
        <taxon>Coccomyxa</taxon>
    </lineage>
</organism>
<dbReference type="InterPro" id="IPR009060">
    <property type="entry name" value="UBA-like_sf"/>
</dbReference>
<comment type="caution">
    <text evidence="4">The sequence shown here is derived from an EMBL/GenBank/DDBJ whole genome shotgun (WGS) entry which is preliminary data.</text>
</comment>
<feature type="domain" description="UBA" evidence="2">
    <location>
        <begin position="292"/>
        <end position="332"/>
    </location>
</feature>
<dbReference type="InterPro" id="IPR015940">
    <property type="entry name" value="UBA"/>
</dbReference>
<dbReference type="SMART" id="SM00165">
    <property type="entry name" value="UBA"/>
    <property type="match status" value="2"/>
</dbReference>
<dbReference type="InterPro" id="IPR039749">
    <property type="entry name" value="NUB1"/>
</dbReference>
<dbReference type="Pfam" id="PF00240">
    <property type="entry name" value="ubiquitin"/>
    <property type="match status" value="1"/>
</dbReference>
<dbReference type="Proteomes" id="UP001491310">
    <property type="component" value="Unassembled WGS sequence"/>
</dbReference>
<dbReference type="Gene3D" id="1.10.8.10">
    <property type="entry name" value="DNA helicase RuvA subunit, C-terminal domain"/>
    <property type="match status" value="2"/>
</dbReference>
<keyword evidence="5" id="KW-1185">Reference proteome</keyword>
<feature type="region of interest" description="Disordered" evidence="1">
    <location>
        <begin position="337"/>
        <end position="362"/>
    </location>
</feature>
<evidence type="ECO:0000256" key="1">
    <source>
        <dbReference type="SAM" id="MobiDB-lite"/>
    </source>
</evidence>
<feature type="domain" description="UBA" evidence="2">
    <location>
        <begin position="364"/>
        <end position="404"/>
    </location>
</feature>
<sequence>MGSRGVDLKLAGASKSTVLVPSLDATVRDLKLEIAKITGLASSQDLKLIVGGKRLQDESKPLREYGVTANSRVLVLGAQSAEAQRTLADEEARGRQQQERAERLQRLKLAAAELAKRSINSGIGHEEHFELALENQHGDAIMLDKADQESLVMGLSLHDKGKVLMDQGDYHSALDILLLSEEAFGCCNSSIKHSADNEGLLMLDIVWCYFQLRDAASLGAATERLGKARAWLQRSHGPNLERMKVLHGDFSPELSTYVRLELLEGVGAYHAGDKARAKAALDGALAKWERLQVSDERLADLLAMGFTSSEAKRGLRFCAGDCERAVGFIMEQRRLASERKDRQRTERKLRAEQQGYGRTPNGQRVDMQLMERLCLLGYDRPLAAEALRQVNNDIQVALDVLSNPMANAVLQQHLATVKQASNKRTRPSVDEVAVALLRPCSTKAPLLCQRAQPKSLGYPAHQAAAARDQTGMRKWRRS</sequence>
<dbReference type="PROSITE" id="PS50030">
    <property type="entry name" value="UBA"/>
    <property type="match status" value="2"/>
</dbReference>
<dbReference type="SUPFAM" id="SSF54236">
    <property type="entry name" value="Ubiquitin-like"/>
    <property type="match status" value="1"/>
</dbReference>
<name>A0ABR2YBG2_9CHLO</name>
<dbReference type="Pfam" id="PF00627">
    <property type="entry name" value="UBA"/>
    <property type="match status" value="1"/>
</dbReference>
<dbReference type="SUPFAM" id="SSF46934">
    <property type="entry name" value="UBA-like"/>
    <property type="match status" value="2"/>
</dbReference>
<dbReference type="Gene3D" id="3.10.20.90">
    <property type="entry name" value="Phosphatidylinositol 3-kinase Catalytic Subunit, Chain A, domain 1"/>
    <property type="match status" value="1"/>
</dbReference>
<dbReference type="PANTHER" id="PTHR12948">
    <property type="entry name" value="NEDD8 ULTIMATE BUSTER-1 BS4 PROTEIN"/>
    <property type="match status" value="1"/>
</dbReference>
<dbReference type="PROSITE" id="PS50053">
    <property type="entry name" value="UBIQUITIN_2"/>
    <property type="match status" value="1"/>
</dbReference>
<dbReference type="InterPro" id="IPR000626">
    <property type="entry name" value="Ubiquitin-like_dom"/>
</dbReference>
<proteinExistence type="predicted"/>
<protein>
    <recommendedName>
        <fullName evidence="6">NEDD8 ultimate buster 1</fullName>
    </recommendedName>
</protein>
<dbReference type="PANTHER" id="PTHR12948:SF3">
    <property type="entry name" value="NEDD8 ULTIMATE BUSTER 1"/>
    <property type="match status" value="1"/>
</dbReference>
<evidence type="ECO:0000259" key="3">
    <source>
        <dbReference type="PROSITE" id="PS50053"/>
    </source>
</evidence>
<dbReference type="CDD" id="cd14291">
    <property type="entry name" value="UBA1_NUB1_like"/>
    <property type="match status" value="1"/>
</dbReference>
<accession>A0ABR2YBG2</accession>
<dbReference type="CDD" id="cd14270">
    <property type="entry name" value="UBA"/>
    <property type="match status" value="1"/>
</dbReference>
<dbReference type="InterPro" id="IPR029071">
    <property type="entry name" value="Ubiquitin-like_domsf"/>
</dbReference>
<feature type="region of interest" description="Disordered" evidence="1">
    <location>
        <begin position="458"/>
        <end position="478"/>
    </location>
</feature>
<gene>
    <name evidence="4" type="ORF">WJX75_000647</name>
</gene>
<evidence type="ECO:0000313" key="4">
    <source>
        <dbReference type="EMBL" id="KAK9901529.1"/>
    </source>
</evidence>
<reference evidence="4 5" key="1">
    <citation type="journal article" date="2024" name="Nat. Commun.">
        <title>Phylogenomics reveals the evolutionary origins of lichenization in chlorophyte algae.</title>
        <authorList>
            <person name="Puginier C."/>
            <person name="Libourel C."/>
            <person name="Otte J."/>
            <person name="Skaloud P."/>
            <person name="Haon M."/>
            <person name="Grisel S."/>
            <person name="Petersen M."/>
            <person name="Berrin J.G."/>
            <person name="Delaux P.M."/>
            <person name="Dal Grande F."/>
            <person name="Keller J."/>
        </authorList>
    </citation>
    <scope>NUCLEOTIDE SEQUENCE [LARGE SCALE GENOMIC DNA]</scope>
    <source>
        <strain evidence="4 5">SAG 216-7</strain>
    </source>
</reference>
<evidence type="ECO:0008006" key="6">
    <source>
        <dbReference type="Google" id="ProtNLM"/>
    </source>
</evidence>
<evidence type="ECO:0000259" key="2">
    <source>
        <dbReference type="PROSITE" id="PS50030"/>
    </source>
</evidence>
<evidence type="ECO:0000313" key="5">
    <source>
        <dbReference type="Proteomes" id="UP001491310"/>
    </source>
</evidence>
<dbReference type="SMART" id="SM00213">
    <property type="entry name" value="UBQ"/>
    <property type="match status" value="1"/>
</dbReference>
<feature type="domain" description="Ubiquitin-like" evidence="3">
    <location>
        <begin position="6"/>
        <end position="82"/>
    </location>
</feature>
<feature type="compositionally biased region" description="Basic and acidic residues" evidence="1">
    <location>
        <begin position="337"/>
        <end position="351"/>
    </location>
</feature>